<evidence type="ECO:0000313" key="3">
    <source>
        <dbReference type="Proteomes" id="UP000553193"/>
    </source>
</evidence>
<dbReference type="NCBIfam" id="TIGR00778">
    <property type="entry name" value="ahpD_dom"/>
    <property type="match status" value="1"/>
</dbReference>
<dbReference type="AlphaFoldDB" id="A0A840ACN4"/>
<dbReference type="PANTHER" id="PTHR35446">
    <property type="entry name" value="SI:CH211-175M2.5"/>
    <property type="match status" value="1"/>
</dbReference>
<dbReference type="Gene3D" id="1.20.1290.10">
    <property type="entry name" value="AhpD-like"/>
    <property type="match status" value="1"/>
</dbReference>
<dbReference type="SUPFAM" id="SSF69118">
    <property type="entry name" value="AhpD-like"/>
    <property type="match status" value="1"/>
</dbReference>
<sequence length="197" mass="21829">MPSTHDFGFPMQSLDWASWVPVLDLDRATPNEIKVLEESHPKAKENPYYLLLVQEAEVLRQRSKLFNTIMYGPRGASRAERELAATAESRLNGCPYCASVHALRYVQMKGDPDLMARLMEQGVDTPMEPRPRAIVDFAVKLAATPSAATEADIARLREQGLEDAQILDIAMSVAMFANANRLMQTLGEAVMPQDAAP</sequence>
<gene>
    <name evidence="2" type="ORF">GGQ83_003168</name>
</gene>
<protein>
    <submittedName>
        <fullName evidence="2">Putative peroxidase-related enzyme</fullName>
    </submittedName>
</protein>
<dbReference type="InterPro" id="IPR010195">
    <property type="entry name" value="Uncharacterised_peroxidase-rel"/>
</dbReference>
<keyword evidence="2" id="KW-0575">Peroxidase</keyword>
<dbReference type="GO" id="GO:0051920">
    <property type="term" value="F:peroxiredoxin activity"/>
    <property type="evidence" value="ECO:0007669"/>
    <property type="project" value="InterPro"/>
</dbReference>
<evidence type="ECO:0000313" key="2">
    <source>
        <dbReference type="EMBL" id="MBB3899708.1"/>
    </source>
</evidence>
<dbReference type="NCBIfam" id="TIGR01926">
    <property type="entry name" value="peroxid_rel"/>
    <property type="match status" value="1"/>
</dbReference>
<comment type="caution">
    <text evidence="2">The sequence shown here is derived from an EMBL/GenBank/DDBJ whole genome shotgun (WGS) entry which is preliminary data.</text>
</comment>
<reference evidence="2 3" key="1">
    <citation type="submission" date="2020-08" db="EMBL/GenBank/DDBJ databases">
        <title>Genomic Encyclopedia of Type Strains, Phase IV (KMG-IV): sequencing the most valuable type-strain genomes for metagenomic binning, comparative biology and taxonomic classification.</title>
        <authorList>
            <person name="Goeker M."/>
        </authorList>
    </citation>
    <scope>NUCLEOTIDE SEQUENCE [LARGE SCALE GENOMIC DNA]</scope>
    <source>
        <strain evidence="2 3">DSM 19979</strain>
    </source>
</reference>
<proteinExistence type="predicted"/>
<name>A0A840ACN4_9PROT</name>
<accession>A0A840ACN4</accession>
<dbReference type="InterPro" id="IPR003779">
    <property type="entry name" value="CMD-like"/>
</dbReference>
<keyword evidence="3" id="KW-1185">Reference proteome</keyword>
<dbReference type="RefSeq" id="WP_184385727.1">
    <property type="nucleotide sequence ID" value="NZ_JACIDJ010000006.1"/>
</dbReference>
<dbReference type="EMBL" id="JACIDJ010000006">
    <property type="protein sequence ID" value="MBB3899708.1"/>
    <property type="molecule type" value="Genomic_DNA"/>
</dbReference>
<keyword evidence="2" id="KW-0560">Oxidoreductase</keyword>
<dbReference type="PANTHER" id="PTHR35446:SF2">
    <property type="entry name" value="CARBOXYMUCONOLACTONE DECARBOXYLASE-LIKE DOMAIN-CONTAINING PROTEIN"/>
    <property type="match status" value="1"/>
</dbReference>
<feature type="domain" description="Carboxymuconolactone decarboxylase-like" evidence="1">
    <location>
        <begin position="57"/>
        <end position="123"/>
    </location>
</feature>
<dbReference type="Pfam" id="PF02627">
    <property type="entry name" value="CMD"/>
    <property type="match status" value="1"/>
</dbReference>
<dbReference type="InterPro" id="IPR029032">
    <property type="entry name" value="AhpD-like"/>
</dbReference>
<dbReference type="InterPro" id="IPR004675">
    <property type="entry name" value="AhpD_core"/>
</dbReference>
<organism evidence="2 3">
    <name type="scientific">Roseococcus suduntuyensis</name>
    <dbReference type="NCBI Taxonomy" id="455361"/>
    <lineage>
        <taxon>Bacteria</taxon>
        <taxon>Pseudomonadati</taxon>
        <taxon>Pseudomonadota</taxon>
        <taxon>Alphaproteobacteria</taxon>
        <taxon>Acetobacterales</taxon>
        <taxon>Roseomonadaceae</taxon>
        <taxon>Roseococcus</taxon>
    </lineage>
</organism>
<evidence type="ECO:0000259" key="1">
    <source>
        <dbReference type="Pfam" id="PF02627"/>
    </source>
</evidence>
<dbReference type="Proteomes" id="UP000553193">
    <property type="component" value="Unassembled WGS sequence"/>
</dbReference>